<evidence type="ECO:0000313" key="2">
    <source>
        <dbReference type="Proteomes" id="UP001602322"/>
    </source>
</evidence>
<evidence type="ECO:0000313" key="1">
    <source>
        <dbReference type="EMBL" id="MFF5898922.1"/>
    </source>
</evidence>
<keyword evidence="2" id="KW-1185">Reference proteome</keyword>
<dbReference type="EMBL" id="JBIBEG010000007">
    <property type="protein sequence ID" value="MFF5898922.1"/>
    <property type="molecule type" value="Genomic_DNA"/>
</dbReference>
<accession>A0ABW6XBB2</accession>
<evidence type="ECO:0008006" key="3">
    <source>
        <dbReference type="Google" id="ProtNLM"/>
    </source>
</evidence>
<comment type="caution">
    <text evidence="1">The sequence shown here is derived from an EMBL/GenBank/DDBJ whole genome shotgun (WGS) entry which is preliminary data.</text>
</comment>
<proteinExistence type="predicted"/>
<gene>
    <name evidence="1" type="ORF">ACFY8O_23780</name>
</gene>
<dbReference type="Proteomes" id="UP001602322">
    <property type="component" value="Unassembled WGS sequence"/>
</dbReference>
<protein>
    <recommendedName>
        <fullName evidence="3">Lipoprotein</fullName>
    </recommendedName>
</protein>
<name>A0ABW6XBB2_9ACTN</name>
<sequence length="150" mass="15662">MVLLVATLAGCGESGSPARTGAATAPAEVRTDAALLATCVELPAEPEKVRWRVRPLGVQGRAPGPTDHQLEGVVRLVQGEAARLRATGVWEPDPSGVPVPPELAPGLDAAHGWTRNLALEDDAAEGAPHFLLNQEANALYVWALNPRCGP</sequence>
<organism evidence="1 2">
    <name type="scientific">Streptomyces argenteolus</name>
    <dbReference type="NCBI Taxonomy" id="67274"/>
    <lineage>
        <taxon>Bacteria</taxon>
        <taxon>Bacillati</taxon>
        <taxon>Actinomycetota</taxon>
        <taxon>Actinomycetes</taxon>
        <taxon>Kitasatosporales</taxon>
        <taxon>Streptomycetaceae</taxon>
        <taxon>Streptomyces</taxon>
    </lineage>
</organism>
<reference evidence="1 2" key="1">
    <citation type="submission" date="2024-10" db="EMBL/GenBank/DDBJ databases">
        <title>The Natural Products Discovery Center: Release of the First 8490 Sequenced Strains for Exploring Actinobacteria Biosynthetic Diversity.</title>
        <authorList>
            <person name="Kalkreuter E."/>
            <person name="Kautsar S.A."/>
            <person name="Yang D."/>
            <person name="Bader C.D."/>
            <person name="Teijaro C.N."/>
            <person name="Fluegel L."/>
            <person name="Davis C.M."/>
            <person name="Simpson J.R."/>
            <person name="Lauterbach L."/>
            <person name="Steele A.D."/>
            <person name="Gui C."/>
            <person name="Meng S."/>
            <person name="Li G."/>
            <person name="Viehrig K."/>
            <person name="Ye F."/>
            <person name="Su P."/>
            <person name="Kiefer A.F."/>
            <person name="Nichols A."/>
            <person name="Cepeda A.J."/>
            <person name="Yan W."/>
            <person name="Fan B."/>
            <person name="Jiang Y."/>
            <person name="Adhikari A."/>
            <person name="Zheng C.-J."/>
            <person name="Schuster L."/>
            <person name="Cowan T.M."/>
            <person name="Smanski M.J."/>
            <person name="Chevrette M.G."/>
            <person name="De Carvalho L.P.S."/>
            <person name="Shen B."/>
        </authorList>
    </citation>
    <scope>NUCLEOTIDE SEQUENCE [LARGE SCALE GENOMIC DNA]</scope>
    <source>
        <strain evidence="1 2">NPDC012540</strain>
    </source>
</reference>
<dbReference type="RefSeq" id="WP_387905472.1">
    <property type="nucleotide sequence ID" value="NZ_JBIBEG010000007.1"/>
</dbReference>